<accession>F8B3Y5</accession>
<proteinExistence type="predicted"/>
<gene>
    <name evidence="1" type="ordered locus">FsymDg_2641</name>
</gene>
<protein>
    <submittedName>
        <fullName evidence="1">Uncharacterized protein</fullName>
    </submittedName>
</protein>
<name>F8B3Y5_9ACTN</name>
<dbReference type="EMBL" id="CP002801">
    <property type="protein sequence ID" value="AEH09997.1"/>
    <property type="molecule type" value="Genomic_DNA"/>
</dbReference>
<evidence type="ECO:0000313" key="2">
    <source>
        <dbReference type="Proteomes" id="UP000001549"/>
    </source>
</evidence>
<sequence>MATAFSTYGFLSCGGEEGVDGGGEGGRVGVGREVVVATVGVVAVVGTVLVRCCPFYGHAITGLYQLYAASGIDVRLVR</sequence>
<dbReference type="KEGG" id="fsy:FsymDg_2641"/>
<reference evidence="1 2" key="1">
    <citation type="submission" date="2011-05" db="EMBL/GenBank/DDBJ databases">
        <title>Complete sequence of chromosome of Frankia symbiont of Datisca glomerata.</title>
        <authorList>
            <consortium name="US DOE Joint Genome Institute"/>
            <person name="Lucas S."/>
            <person name="Han J."/>
            <person name="Lapidus A."/>
            <person name="Cheng J.-F."/>
            <person name="Goodwin L."/>
            <person name="Pitluck S."/>
            <person name="Peters L."/>
            <person name="Mikhailova N."/>
            <person name="Chertkov O."/>
            <person name="Teshima H."/>
            <person name="Han C."/>
            <person name="Tapia R."/>
            <person name="Land M."/>
            <person name="Hauser L."/>
            <person name="Kyrpides N."/>
            <person name="Ivanova N."/>
            <person name="Pagani I."/>
            <person name="Berry A."/>
            <person name="Pawlowski K."/>
            <person name="Persson T."/>
            <person name="Vanden Heuvel B."/>
            <person name="Benson D."/>
            <person name="Woyke T."/>
        </authorList>
    </citation>
    <scope>NUCLEOTIDE SEQUENCE [LARGE SCALE GENOMIC DNA]</scope>
    <source>
        <strain evidence="2">4085684</strain>
    </source>
</reference>
<dbReference type="STRING" id="656024.FsymDg_2641"/>
<organism evidence="1 2">
    <name type="scientific">Candidatus Protofrankia datiscae</name>
    <dbReference type="NCBI Taxonomy" id="2716812"/>
    <lineage>
        <taxon>Bacteria</taxon>
        <taxon>Bacillati</taxon>
        <taxon>Actinomycetota</taxon>
        <taxon>Actinomycetes</taxon>
        <taxon>Frankiales</taxon>
        <taxon>Frankiaceae</taxon>
        <taxon>Protofrankia</taxon>
    </lineage>
</organism>
<evidence type="ECO:0000313" key="1">
    <source>
        <dbReference type="EMBL" id="AEH09997.1"/>
    </source>
</evidence>
<keyword evidence="2" id="KW-1185">Reference proteome</keyword>
<dbReference type="Proteomes" id="UP000001549">
    <property type="component" value="Chromosome"/>
</dbReference>
<dbReference type="HOGENOM" id="CLU_2616859_0_0_11"/>
<dbReference type="AlphaFoldDB" id="F8B3Y5"/>